<proteinExistence type="predicted"/>
<name>A0ABT7BSK7_9CYAN</name>
<keyword evidence="2" id="KW-0378">Hydrolase</keyword>
<dbReference type="InterPro" id="IPR004843">
    <property type="entry name" value="Calcineurin-like_PHP"/>
</dbReference>
<evidence type="ECO:0000256" key="2">
    <source>
        <dbReference type="ARBA" id="ARBA00022801"/>
    </source>
</evidence>
<dbReference type="InterPro" id="IPR029052">
    <property type="entry name" value="Metallo-depent_PP-like"/>
</dbReference>
<dbReference type="PANTHER" id="PTHR31302">
    <property type="entry name" value="TRANSMEMBRANE PROTEIN WITH METALLOPHOSPHOESTERASE DOMAIN-RELATED"/>
    <property type="match status" value="1"/>
</dbReference>
<comment type="caution">
    <text evidence="4">The sequence shown here is derived from an EMBL/GenBank/DDBJ whole genome shotgun (WGS) entry which is preliminary data.</text>
</comment>
<evidence type="ECO:0000313" key="4">
    <source>
        <dbReference type="EMBL" id="MDJ1182169.1"/>
    </source>
</evidence>
<keyword evidence="5" id="KW-1185">Reference proteome</keyword>
<gene>
    <name evidence="4" type="ORF">PMH09_03095</name>
</gene>
<dbReference type="EMBL" id="JAQOSQ010000002">
    <property type="protein sequence ID" value="MDJ1182169.1"/>
    <property type="molecule type" value="Genomic_DNA"/>
</dbReference>
<evidence type="ECO:0000313" key="5">
    <source>
        <dbReference type="Proteomes" id="UP001232992"/>
    </source>
</evidence>
<dbReference type="RefSeq" id="WP_283756822.1">
    <property type="nucleotide sequence ID" value="NZ_JAQOSQ010000002.1"/>
</dbReference>
<dbReference type="Proteomes" id="UP001232992">
    <property type="component" value="Unassembled WGS sequence"/>
</dbReference>
<dbReference type="Gene3D" id="3.60.21.10">
    <property type="match status" value="1"/>
</dbReference>
<dbReference type="Pfam" id="PF00149">
    <property type="entry name" value="Metallophos"/>
    <property type="match status" value="1"/>
</dbReference>
<dbReference type="InterPro" id="IPR051158">
    <property type="entry name" value="Metallophosphoesterase_sf"/>
</dbReference>
<evidence type="ECO:0000259" key="3">
    <source>
        <dbReference type="Pfam" id="PF00149"/>
    </source>
</evidence>
<dbReference type="PANTHER" id="PTHR31302:SF31">
    <property type="entry name" value="PHOSPHODIESTERASE YAEI"/>
    <property type="match status" value="1"/>
</dbReference>
<evidence type="ECO:0000256" key="1">
    <source>
        <dbReference type="ARBA" id="ARBA00022723"/>
    </source>
</evidence>
<sequence>MHRLLSGPLTVERLTVEVANLPSELRGITITQLSDLHYDGVKLSDRLLTEAIATSNALKPDLVVLTGDFVTFASDPIQELVQHLKTLEATRGVYAVLGNHDCYYPKVRLKISKALQQVGIPVLWNDICYPFGEGLAVVGLPDFWSPEFNPASVFNTLDPKLPRLVLSHQPDSAEVLQQWRVDLQLSGHTHGGQIVIPNLGPIIAYQERAIQVTPQWIRQWIPFMRKRCDRVVKHWEWYQGFYQLNANRLYVNRGLGTYLPGRLFCSPELTEITLV</sequence>
<keyword evidence="1" id="KW-0479">Metal-binding</keyword>
<feature type="domain" description="Calcineurin-like phosphoesterase" evidence="3">
    <location>
        <begin position="29"/>
        <end position="191"/>
    </location>
</feature>
<protein>
    <submittedName>
        <fullName evidence="4">Metallophosphoesterase</fullName>
    </submittedName>
</protein>
<dbReference type="CDD" id="cd07385">
    <property type="entry name" value="MPP_YkuE_C"/>
    <property type="match status" value="1"/>
</dbReference>
<accession>A0ABT7BSK7</accession>
<dbReference type="SUPFAM" id="SSF56300">
    <property type="entry name" value="Metallo-dependent phosphatases"/>
    <property type="match status" value="1"/>
</dbReference>
<organism evidence="4 5">
    <name type="scientific">Roseofilum casamattae BLCC-M143</name>
    <dbReference type="NCBI Taxonomy" id="3022442"/>
    <lineage>
        <taxon>Bacteria</taxon>
        <taxon>Bacillati</taxon>
        <taxon>Cyanobacteriota</taxon>
        <taxon>Cyanophyceae</taxon>
        <taxon>Desertifilales</taxon>
        <taxon>Desertifilaceae</taxon>
        <taxon>Roseofilum</taxon>
        <taxon>Roseofilum casamattae</taxon>
    </lineage>
</organism>
<reference evidence="4 5" key="1">
    <citation type="submission" date="2023-01" db="EMBL/GenBank/DDBJ databases">
        <title>Novel diversity within Roseofilum (Cyanobacteria; Desertifilaceae) from marine benthic mats with descriptions of four novel species.</title>
        <authorList>
            <person name="Wang Y."/>
            <person name="Berthold D.E."/>
            <person name="Hu J."/>
            <person name="Lefler F.W."/>
            <person name="Laughinghouse H.D. IV."/>
        </authorList>
    </citation>
    <scope>NUCLEOTIDE SEQUENCE [LARGE SCALE GENOMIC DNA]</scope>
    <source>
        <strain evidence="4 5">BLCC-M143</strain>
    </source>
</reference>